<keyword evidence="3" id="KW-0804">Transcription</keyword>
<keyword evidence="2" id="KW-0238">DNA-binding</keyword>
<comment type="caution">
    <text evidence="5">The sequence shown here is derived from an EMBL/GenBank/DDBJ whole genome shotgun (WGS) entry which is preliminary data.</text>
</comment>
<dbReference type="Proteomes" id="UP000003994">
    <property type="component" value="Unassembled WGS sequence"/>
</dbReference>
<dbReference type="RefSeq" id="WP_006680916.1">
    <property type="nucleotide sequence ID" value="NZ_JH815208.1"/>
</dbReference>
<keyword evidence="1" id="KW-0805">Transcription regulation</keyword>
<dbReference type="CDD" id="cd07377">
    <property type="entry name" value="WHTH_GntR"/>
    <property type="match status" value="1"/>
</dbReference>
<dbReference type="AlphaFoldDB" id="K0YTF8"/>
<dbReference type="eggNOG" id="COG1725">
    <property type="taxonomic scope" value="Bacteria"/>
</dbReference>
<dbReference type="InterPro" id="IPR000524">
    <property type="entry name" value="Tscrpt_reg_HTH_GntR"/>
</dbReference>
<proteinExistence type="predicted"/>
<evidence type="ECO:0000256" key="3">
    <source>
        <dbReference type="ARBA" id="ARBA00023163"/>
    </source>
</evidence>
<dbReference type="GO" id="GO:0003677">
    <property type="term" value="F:DNA binding"/>
    <property type="evidence" value="ECO:0007669"/>
    <property type="project" value="UniProtKB-KW"/>
</dbReference>
<dbReference type="PROSITE" id="PS50949">
    <property type="entry name" value="HTH_GNTR"/>
    <property type="match status" value="1"/>
</dbReference>
<gene>
    <name evidence="5" type="ORF">HMPREF9241_00711</name>
</gene>
<feature type="domain" description="HTH gntR-type" evidence="4">
    <location>
        <begin position="7"/>
        <end position="75"/>
    </location>
</feature>
<dbReference type="PANTHER" id="PTHR38445">
    <property type="entry name" value="HTH-TYPE TRANSCRIPTIONAL REPRESSOR YTRA"/>
    <property type="match status" value="1"/>
</dbReference>
<dbReference type="SMART" id="SM00345">
    <property type="entry name" value="HTH_GNTR"/>
    <property type="match status" value="1"/>
</dbReference>
<evidence type="ECO:0000256" key="1">
    <source>
        <dbReference type="ARBA" id="ARBA00023015"/>
    </source>
</evidence>
<accession>K0YTF8</accession>
<dbReference type="Pfam" id="PF00392">
    <property type="entry name" value="GntR"/>
    <property type="match status" value="1"/>
</dbReference>
<name>K0YTF8_9ACTO</name>
<dbReference type="SUPFAM" id="SSF46785">
    <property type="entry name" value="Winged helix' DNA-binding domain"/>
    <property type="match status" value="1"/>
</dbReference>
<dbReference type="HOGENOM" id="CLU_017584_10_0_11"/>
<dbReference type="InterPro" id="IPR036390">
    <property type="entry name" value="WH_DNA-bd_sf"/>
</dbReference>
<dbReference type="Gene3D" id="1.10.10.10">
    <property type="entry name" value="Winged helix-like DNA-binding domain superfamily/Winged helix DNA-binding domain"/>
    <property type="match status" value="1"/>
</dbReference>
<protein>
    <recommendedName>
        <fullName evidence="4">HTH gntR-type domain-containing protein</fullName>
    </recommendedName>
</protein>
<dbReference type="GO" id="GO:0003700">
    <property type="term" value="F:DNA-binding transcription factor activity"/>
    <property type="evidence" value="ECO:0007669"/>
    <property type="project" value="InterPro"/>
</dbReference>
<dbReference type="PANTHER" id="PTHR38445:SF6">
    <property type="entry name" value="GNTR-FAMILY TRANSCRIPTIONAL REGULATOR"/>
    <property type="match status" value="1"/>
</dbReference>
<organism evidence="5 6">
    <name type="scientific">Schaalia turicensis ACS-279-V-Col4</name>
    <dbReference type="NCBI Taxonomy" id="883077"/>
    <lineage>
        <taxon>Bacteria</taxon>
        <taxon>Bacillati</taxon>
        <taxon>Actinomycetota</taxon>
        <taxon>Actinomycetes</taxon>
        <taxon>Actinomycetales</taxon>
        <taxon>Actinomycetaceae</taxon>
        <taxon>Schaalia</taxon>
    </lineage>
</organism>
<sequence length="129" mass="14400">MSIDDSRPIWVQLVETFRINIVSGTWPPSSKIPSVRELALQAGVNPNTIQRALGELDRQGLTEAERAQGRFVTADQHVIDVTRAELALDATRDHITTVTQLGLSLDRAQELLAEQWTDIERTIREGDAQ</sequence>
<dbReference type="STRING" id="883077.HMPREF9241_00711"/>
<evidence type="ECO:0000256" key="2">
    <source>
        <dbReference type="ARBA" id="ARBA00023125"/>
    </source>
</evidence>
<keyword evidence="6" id="KW-1185">Reference proteome</keyword>
<evidence type="ECO:0000259" key="4">
    <source>
        <dbReference type="PROSITE" id="PS50949"/>
    </source>
</evidence>
<dbReference type="PATRIC" id="fig|883077.3.peg.719"/>
<reference evidence="5 6" key="1">
    <citation type="submission" date="2012-07" db="EMBL/GenBank/DDBJ databases">
        <title>The Genome Sequence of Actinomyces turicensis ACS-279-V-COL4.</title>
        <authorList>
            <consortium name="The Broad Institute Genome Sequencing Platform"/>
            <person name="Earl A."/>
            <person name="Ward D."/>
            <person name="Feldgarden M."/>
            <person name="Gevers D."/>
            <person name="Saerens B."/>
            <person name="Vaneechoutte M."/>
            <person name="Walker B."/>
            <person name="Young S.K."/>
            <person name="Zeng Q."/>
            <person name="Gargeya S."/>
            <person name="Fitzgerald M."/>
            <person name="Haas B."/>
            <person name="Abouelleil A."/>
            <person name="Alvarado L."/>
            <person name="Arachchi H.M."/>
            <person name="Berlin A."/>
            <person name="Chapman S.B."/>
            <person name="Goldberg J."/>
            <person name="Griggs A."/>
            <person name="Gujja S."/>
            <person name="Hansen M."/>
            <person name="Howarth C."/>
            <person name="Imamovic A."/>
            <person name="Larimer J."/>
            <person name="McCowen C."/>
            <person name="Montmayeur A."/>
            <person name="Murphy C."/>
            <person name="Neiman D."/>
            <person name="Pearson M."/>
            <person name="Priest M."/>
            <person name="Roberts A."/>
            <person name="Saif S."/>
            <person name="Shea T."/>
            <person name="Sisk P."/>
            <person name="Sykes S."/>
            <person name="Wortman J."/>
            <person name="Nusbaum C."/>
            <person name="Birren B."/>
        </authorList>
    </citation>
    <scope>NUCLEOTIDE SEQUENCE [LARGE SCALE GENOMIC DNA]</scope>
    <source>
        <strain evidence="5 6">ACS-279-V-Col4</strain>
    </source>
</reference>
<dbReference type="EMBL" id="AGWQ01000004">
    <property type="protein sequence ID" value="EJZ87122.1"/>
    <property type="molecule type" value="Genomic_DNA"/>
</dbReference>
<evidence type="ECO:0000313" key="6">
    <source>
        <dbReference type="Proteomes" id="UP000003994"/>
    </source>
</evidence>
<evidence type="ECO:0000313" key="5">
    <source>
        <dbReference type="EMBL" id="EJZ87122.1"/>
    </source>
</evidence>
<dbReference type="InterPro" id="IPR036388">
    <property type="entry name" value="WH-like_DNA-bd_sf"/>
</dbReference>